<reference evidence="2" key="1">
    <citation type="submission" date="2021-10" db="EMBL/GenBank/DDBJ databases">
        <title>Tropical sea cucumber genome reveals ecological adaptation and Cuvierian tubules defense mechanism.</title>
        <authorList>
            <person name="Chen T."/>
        </authorList>
    </citation>
    <scope>NUCLEOTIDE SEQUENCE</scope>
    <source>
        <strain evidence="2">Nanhai2018</strain>
        <tissue evidence="2">Muscle</tissue>
    </source>
</reference>
<dbReference type="AlphaFoldDB" id="A0A9Q1H075"/>
<accession>A0A9Q1H075</accession>
<dbReference type="PANTHER" id="PTHR34769:SF1">
    <property type="entry name" value="RNA POLYMERASE I AND III SUBUNIT D"/>
    <property type="match status" value="1"/>
</dbReference>
<sequence length="141" mass="16286">MSTKCEGSNTGEDDELTRIALEELTKEAKRGKERSDTMGVAGWIKPQMRPNKRFLKNTLLGAARQRDAEKKKYHTEVKKSRSRGVSENFTSQELTGKKKEREQGEKSHEQHRHKSSKRHSSSENDRKISSKKKKRRTDDST</sequence>
<evidence type="ECO:0000256" key="1">
    <source>
        <dbReference type="SAM" id="MobiDB-lite"/>
    </source>
</evidence>
<gene>
    <name evidence="2" type="ORF">HOLleu_30213</name>
</gene>
<proteinExistence type="predicted"/>
<name>A0A9Q1H075_HOLLE</name>
<comment type="caution">
    <text evidence="2">The sequence shown here is derived from an EMBL/GenBank/DDBJ whole genome shotgun (WGS) entry which is preliminary data.</text>
</comment>
<feature type="compositionally biased region" description="Basic and acidic residues" evidence="1">
    <location>
        <begin position="95"/>
        <end position="108"/>
    </location>
</feature>
<keyword evidence="3" id="KW-1185">Reference proteome</keyword>
<feature type="compositionally biased region" description="Basic residues" evidence="1">
    <location>
        <begin position="109"/>
        <end position="119"/>
    </location>
</feature>
<feature type="compositionally biased region" description="Basic and acidic residues" evidence="1">
    <location>
        <begin position="64"/>
        <end position="79"/>
    </location>
</feature>
<protein>
    <submittedName>
        <fullName evidence="2">Protein POLR1D, isoform 2</fullName>
    </submittedName>
</protein>
<dbReference type="PANTHER" id="PTHR34769">
    <property type="entry name" value="RCG42593, ISOFORM CRA_A"/>
    <property type="match status" value="1"/>
</dbReference>
<dbReference type="EMBL" id="JAIZAY010000015">
    <property type="protein sequence ID" value="KAJ8028080.1"/>
    <property type="molecule type" value="Genomic_DNA"/>
</dbReference>
<organism evidence="2 3">
    <name type="scientific">Holothuria leucospilota</name>
    <name type="common">Black long sea cucumber</name>
    <name type="synonym">Mertensiothuria leucospilota</name>
    <dbReference type="NCBI Taxonomy" id="206669"/>
    <lineage>
        <taxon>Eukaryota</taxon>
        <taxon>Metazoa</taxon>
        <taxon>Echinodermata</taxon>
        <taxon>Eleutherozoa</taxon>
        <taxon>Echinozoa</taxon>
        <taxon>Holothuroidea</taxon>
        <taxon>Aspidochirotacea</taxon>
        <taxon>Aspidochirotida</taxon>
        <taxon>Holothuriidae</taxon>
        <taxon>Holothuria</taxon>
    </lineage>
</organism>
<evidence type="ECO:0000313" key="3">
    <source>
        <dbReference type="Proteomes" id="UP001152320"/>
    </source>
</evidence>
<dbReference type="Proteomes" id="UP001152320">
    <property type="component" value="Chromosome 15"/>
</dbReference>
<feature type="compositionally biased region" description="Basic and acidic residues" evidence="1">
    <location>
        <begin position="25"/>
        <end position="36"/>
    </location>
</feature>
<feature type="region of interest" description="Disordered" evidence="1">
    <location>
        <begin position="25"/>
        <end position="141"/>
    </location>
</feature>
<dbReference type="OrthoDB" id="6352295at2759"/>
<dbReference type="InterPro" id="IPR038948">
    <property type="entry name" value="POLR1D-like"/>
</dbReference>
<evidence type="ECO:0000313" key="2">
    <source>
        <dbReference type="EMBL" id="KAJ8028080.1"/>
    </source>
</evidence>
<feature type="compositionally biased region" description="Polar residues" evidence="1">
    <location>
        <begin position="83"/>
        <end position="94"/>
    </location>
</feature>